<feature type="transmembrane region" description="Helical" evidence="1">
    <location>
        <begin position="44"/>
        <end position="77"/>
    </location>
</feature>
<keyword evidence="3" id="KW-1185">Reference proteome</keyword>
<name>B2AJZ5_CUPTR</name>
<feature type="transmembrane region" description="Helical" evidence="1">
    <location>
        <begin position="177"/>
        <end position="199"/>
    </location>
</feature>
<accession>B2AJZ5</accession>
<keyword evidence="1" id="KW-1133">Transmembrane helix</keyword>
<protein>
    <submittedName>
        <fullName evidence="2">Uncharacterized protein</fullName>
    </submittedName>
</protein>
<dbReference type="eggNOG" id="ENOG5033V29">
    <property type="taxonomic scope" value="Bacteria"/>
</dbReference>
<evidence type="ECO:0000313" key="3">
    <source>
        <dbReference type="Proteomes" id="UP000001692"/>
    </source>
</evidence>
<reference evidence="2 3" key="1">
    <citation type="journal article" date="2008" name="Genome Res.">
        <title>Genome sequence of the beta-rhizobium Cupriavidus taiwanensis and comparative genomics of rhizobia.</title>
        <authorList>
            <person name="Amadou C."/>
            <person name="Pascal G."/>
            <person name="Mangenot S."/>
            <person name="Glew M."/>
            <person name="Bontemps C."/>
            <person name="Capela D."/>
            <person name="Carrere S."/>
            <person name="Cruveiller S."/>
            <person name="Dossat C."/>
            <person name="Lajus A."/>
            <person name="Marchetti M."/>
            <person name="Poinsot V."/>
            <person name="Rouy Z."/>
            <person name="Servin B."/>
            <person name="Saad M."/>
            <person name="Schenowitz C."/>
            <person name="Barbe V."/>
            <person name="Batut J."/>
            <person name="Medigue C."/>
            <person name="Masson-Boivin C."/>
        </authorList>
    </citation>
    <scope>NUCLEOTIDE SEQUENCE [LARGE SCALE GENOMIC DNA]</scope>
    <source>
        <strain evidence="3">DSM 17343 / BCRC 17206 / CCUG 44338 / CIP 107171 / LMG 19424 / R1</strain>
    </source>
</reference>
<dbReference type="HOGENOM" id="CLU_583576_0_0_4"/>
<feature type="transmembrane region" description="Helical" evidence="1">
    <location>
        <begin position="6"/>
        <end position="23"/>
    </location>
</feature>
<keyword evidence="1" id="KW-0812">Transmembrane</keyword>
<dbReference type="GeneID" id="29763565"/>
<proteinExistence type="predicted"/>
<organism evidence="2 3">
    <name type="scientific">Cupriavidus taiwanensis (strain DSM 17343 / BCRC 17206 / CCUG 44338 / CIP 107171 / LMG 19424 / R1)</name>
    <name type="common">Ralstonia taiwanensis (strain LMG 19424)</name>
    <dbReference type="NCBI Taxonomy" id="977880"/>
    <lineage>
        <taxon>Bacteria</taxon>
        <taxon>Pseudomonadati</taxon>
        <taxon>Pseudomonadota</taxon>
        <taxon>Betaproteobacteria</taxon>
        <taxon>Burkholderiales</taxon>
        <taxon>Burkholderiaceae</taxon>
        <taxon>Cupriavidus</taxon>
    </lineage>
</organism>
<dbReference type="KEGG" id="cti:pRALTA_0135"/>
<dbReference type="AlphaFoldDB" id="B2AJZ5"/>
<keyword evidence="2" id="KW-0614">Plasmid</keyword>
<dbReference type="RefSeq" id="WP_012354500.1">
    <property type="nucleotide sequence ID" value="NC_010529.1"/>
</dbReference>
<gene>
    <name evidence="2" type="ordered locus">pRALTA_0135</name>
</gene>
<dbReference type="Proteomes" id="UP000001692">
    <property type="component" value="Plasmid pRALTA"/>
</dbReference>
<evidence type="ECO:0000313" key="2">
    <source>
        <dbReference type="EMBL" id="CAP63822.1"/>
    </source>
</evidence>
<evidence type="ECO:0000256" key="1">
    <source>
        <dbReference type="SAM" id="Phobius"/>
    </source>
</evidence>
<keyword evidence="1" id="KW-0472">Membrane</keyword>
<dbReference type="EMBL" id="CU633751">
    <property type="protein sequence ID" value="CAP63822.1"/>
    <property type="molecule type" value="Genomic_DNA"/>
</dbReference>
<feature type="transmembrane region" description="Helical" evidence="1">
    <location>
        <begin position="134"/>
        <end position="157"/>
    </location>
</feature>
<feature type="transmembrane region" description="Helical" evidence="1">
    <location>
        <begin position="97"/>
        <end position="122"/>
    </location>
</feature>
<sequence>MWYGTLGTVMYGIFFNTLSYQAKRFKKQWRRENTERRATKYSRLHGCLVYCGNHLAAFSFSVFAAVLFAAILCLTLPEYPGLVLAHAKASDSLPYFTALWGTQATLAALSYPIVFAFVAVNLQQRATAKLGLKVYLLDSGALVSGTSSVCLLAWMTFQYFFVPYHEADLVASFMAGNVGWFLLNAVLTGIFLFRTVLFLSDTHRLRAISSYAVHVALPREMALRLPTQLLLAAKQNGWVPNTPDDSDPTQPRIEWFRLGDDEACVELTSRPGLRIVDIRLRLLDWAIRLWMSRLQEAQKIEMTDWSAQDAIGRQPWLLLPICPGTPTSSKTPICSVRNAPPPGVLARTLLRWSIDLGRPKDPGDDETVAILTELVSEVVSLLEKRHSDAAIQLVVHVVDVHATLLNASVFKNAEGELEHIGQLQDGNFFRTIHERWVDEYRSLAEAAIDTIESDNRFFRKRGPSTVCS</sequence>
<geneLocation type="plasmid" evidence="2 3">
    <name>pRALTA</name>
</geneLocation>